<gene>
    <name evidence="1" type="ORF">BD809_108129</name>
</gene>
<name>A0A5S5BZE1_9FLAO</name>
<reference evidence="1 2" key="1">
    <citation type="submission" date="2019-07" db="EMBL/GenBank/DDBJ databases">
        <title>Genomic Encyclopedia of Archaeal and Bacterial Type Strains, Phase II (KMG-II): from individual species to whole genera.</title>
        <authorList>
            <person name="Goeker M."/>
        </authorList>
    </citation>
    <scope>NUCLEOTIDE SEQUENCE [LARGE SCALE GENOMIC DNA]</scope>
    <source>
        <strain evidence="1 2">DSM 17527</strain>
    </source>
</reference>
<dbReference type="AlphaFoldDB" id="A0A5S5BZE1"/>
<sequence length="179" mass="20879">MDLHSELELLDHSKQKREKFCLLLRTKTISVAEVLDVAEKINSTVSYKALWGLEFMCRDSIQNLLPHLDRFINLLPKIHLDSGVRPAAKICEYLIIEHYENNNIHTFSLDNRKAITSICFDWLITDQRVAPKAYSMTCLLHLGTEFKWIHPELKIILENNYVSQTAAYKARAREILQRL</sequence>
<proteinExistence type="predicted"/>
<evidence type="ECO:0000313" key="1">
    <source>
        <dbReference type="EMBL" id="TYP71718.1"/>
    </source>
</evidence>
<dbReference type="Proteomes" id="UP000324376">
    <property type="component" value="Unassembled WGS sequence"/>
</dbReference>
<dbReference type="OrthoDB" id="979487at2"/>
<protein>
    <recommendedName>
        <fullName evidence="3">Adenylosuccinate lyase</fullName>
    </recommendedName>
</protein>
<comment type="caution">
    <text evidence="1">The sequence shown here is derived from an EMBL/GenBank/DDBJ whole genome shotgun (WGS) entry which is preliminary data.</text>
</comment>
<accession>A0A5S5BZE1</accession>
<dbReference type="RefSeq" id="WP_148783309.1">
    <property type="nucleotide sequence ID" value="NZ_VNHU01000008.1"/>
</dbReference>
<organism evidence="1 2">
    <name type="scientific">Aquimarina intermedia</name>
    <dbReference type="NCBI Taxonomy" id="350814"/>
    <lineage>
        <taxon>Bacteria</taxon>
        <taxon>Pseudomonadati</taxon>
        <taxon>Bacteroidota</taxon>
        <taxon>Flavobacteriia</taxon>
        <taxon>Flavobacteriales</taxon>
        <taxon>Flavobacteriaceae</taxon>
        <taxon>Aquimarina</taxon>
    </lineage>
</organism>
<evidence type="ECO:0000313" key="2">
    <source>
        <dbReference type="Proteomes" id="UP000324376"/>
    </source>
</evidence>
<keyword evidence="2" id="KW-1185">Reference proteome</keyword>
<dbReference type="EMBL" id="VNHU01000008">
    <property type="protein sequence ID" value="TYP71718.1"/>
    <property type="molecule type" value="Genomic_DNA"/>
</dbReference>
<evidence type="ECO:0008006" key="3">
    <source>
        <dbReference type="Google" id="ProtNLM"/>
    </source>
</evidence>